<sequence>MCILPLKLTQCPAALLLAALWLWASNASASDPDLHRQDLAIALRQLDLLDRFLVTAASIHQPNPSERYHFDHARLREDLQRVRAGIQAYLSPPRAQPREPEPLAGDYLLSTRTADAQAAP</sequence>
<accession>A0A0B3BTB7</accession>
<reference evidence="2 3" key="1">
    <citation type="submission" date="2014-11" db="EMBL/GenBank/DDBJ databases">
        <title>Genome sequence of Pseudomonas tuomuerensis JCM 14085.</title>
        <authorList>
            <person name="Shin S.-K."/>
            <person name="Yi H."/>
        </authorList>
    </citation>
    <scope>NUCLEOTIDE SEQUENCE [LARGE SCALE GENOMIC DNA]</scope>
    <source>
        <strain evidence="2 3">JCM 14085</strain>
    </source>
</reference>
<dbReference type="STRING" id="706570.PT85_13860"/>
<keyword evidence="1" id="KW-0732">Signal</keyword>
<dbReference type="Pfam" id="PF09686">
    <property type="entry name" value="Plasmid_RAQPRD"/>
    <property type="match status" value="1"/>
</dbReference>
<evidence type="ECO:0000256" key="1">
    <source>
        <dbReference type="SAM" id="SignalP"/>
    </source>
</evidence>
<dbReference type="Proteomes" id="UP000030980">
    <property type="component" value="Unassembled WGS sequence"/>
</dbReference>
<protein>
    <recommendedName>
        <fullName evidence="4">Raqprd family integrative conjugative element protein</fullName>
    </recommendedName>
</protein>
<dbReference type="RefSeq" id="WP_039606975.1">
    <property type="nucleotide sequence ID" value="NZ_FMUP01000003.1"/>
</dbReference>
<evidence type="ECO:0000313" key="2">
    <source>
        <dbReference type="EMBL" id="KHO64301.1"/>
    </source>
</evidence>
<dbReference type="AlphaFoldDB" id="A0A0B3BTB7"/>
<comment type="caution">
    <text evidence="2">The sequence shown here is derived from an EMBL/GenBank/DDBJ whole genome shotgun (WGS) entry which is preliminary data.</text>
</comment>
<dbReference type="NCBIfam" id="TIGR01690">
    <property type="entry name" value="ICE_RAQPRD"/>
    <property type="match status" value="1"/>
</dbReference>
<dbReference type="OrthoDB" id="8910666at2"/>
<feature type="chain" id="PRO_5002098473" description="Raqprd family integrative conjugative element protein" evidence="1">
    <location>
        <begin position="30"/>
        <end position="120"/>
    </location>
</feature>
<organism evidence="2 3">
    <name type="scientific">Pseudomonas flexibilis</name>
    <dbReference type="NCBI Taxonomy" id="706570"/>
    <lineage>
        <taxon>Bacteria</taxon>
        <taxon>Pseudomonadati</taxon>
        <taxon>Pseudomonadota</taxon>
        <taxon>Gammaproteobacteria</taxon>
        <taxon>Pseudomonadales</taxon>
        <taxon>Pseudomonadaceae</taxon>
        <taxon>Pseudomonas</taxon>
    </lineage>
</organism>
<gene>
    <name evidence="2" type="ORF">PT85_13860</name>
</gene>
<name>A0A0B3BTB7_9PSED</name>
<dbReference type="InterPro" id="IPR019110">
    <property type="entry name" value="Uncharacterised_RAQPRD"/>
</dbReference>
<evidence type="ECO:0008006" key="4">
    <source>
        <dbReference type="Google" id="ProtNLM"/>
    </source>
</evidence>
<evidence type="ECO:0000313" key="3">
    <source>
        <dbReference type="Proteomes" id="UP000030980"/>
    </source>
</evidence>
<dbReference type="EMBL" id="JTAK01000005">
    <property type="protein sequence ID" value="KHO64301.1"/>
    <property type="molecule type" value="Genomic_DNA"/>
</dbReference>
<keyword evidence="3" id="KW-1185">Reference proteome</keyword>
<proteinExistence type="predicted"/>
<feature type="signal peptide" evidence="1">
    <location>
        <begin position="1"/>
        <end position="29"/>
    </location>
</feature>